<reference evidence="2 3" key="1">
    <citation type="journal article" date="2018" name="BMC Genomics">
        <title>The genome of Naegleria lovaniensis, the basis for a comparative approach to unravel pathogenicity factors of the human pathogenic amoeba N. fowleri.</title>
        <authorList>
            <person name="Liechti N."/>
            <person name="Schurch N."/>
            <person name="Bruggmann R."/>
            <person name="Wittwer M."/>
        </authorList>
    </citation>
    <scope>NUCLEOTIDE SEQUENCE [LARGE SCALE GENOMIC DNA]</scope>
    <source>
        <strain evidence="2 3">ATCC 30569</strain>
    </source>
</reference>
<name>A0AA88GQZ5_NAELO</name>
<feature type="region of interest" description="Disordered" evidence="1">
    <location>
        <begin position="1"/>
        <end position="35"/>
    </location>
</feature>
<keyword evidence="3" id="KW-1185">Reference proteome</keyword>
<evidence type="ECO:0000256" key="1">
    <source>
        <dbReference type="SAM" id="MobiDB-lite"/>
    </source>
</evidence>
<organism evidence="2 3">
    <name type="scientific">Naegleria lovaniensis</name>
    <name type="common">Amoeba</name>
    <dbReference type="NCBI Taxonomy" id="51637"/>
    <lineage>
        <taxon>Eukaryota</taxon>
        <taxon>Discoba</taxon>
        <taxon>Heterolobosea</taxon>
        <taxon>Tetramitia</taxon>
        <taxon>Eutetramitia</taxon>
        <taxon>Vahlkampfiidae</taxon>
        <taxon>Naegleria</taxon>
    </lineage>
</organism>
<gene>
    <name evidence="2" type="ORF">C9374_005297</name>
</gene>
<comment type="caution">
    <text evidence="2">The sequence shown here is derived from an EMBL/GenBank/DDBJ whole genome shotgun (WGS) entry which is preliminary data.</text>
</comment>
<feature type="compositionally biased region" description="Basic and acidic residues" evidence="1">
    <location>
        <begin position="8"/>
        <end position="18"/>
    </location>
</feature>
<proteinExistence type="predicted"/>
<feature type="compositionally biased region" description="Low complexity" evidence="1">
    <location>
        <begin position="19"/>
        <end position="34"/>
    </location>
</feature>
<protein>
    <submittedName>
        <fullName evidence="2">Uncharacterized protein</fullName>
    </submittedName>
</protein>
<dbReference type="EMBL" id="PYSW02000023">
    <property type="protein sequence ID" value="KAG2382717.1"/>
    <property type="molecule type" value="Genomic_DNA"/>
</dbReference>
<evidence type="ECO:0000313" key="3">
    <source>
        <dbReference type="Proteomes" id="UP000816034"/>
    </source>
</evidence>
<accession>A0AA88GQZ5</accession>
<dbReference type="Proteomes" id="UP000816034">
    <property type="component" value="Unassembled WGS sequence"/>
</dbReference>
<sequence>MTPFLIGPKKDQAIHSRTDLSTTRSWSSSSVTTSGPRKLQVNVPILPFPNVRSMVPQSPLPLMQAIKQEEESDTTSPTWTFCSSCSLTTPLSRYVQSQRGEVKESQVYIQRMRRVEMLKKEESLKRNLVECMRNQTMSFEQISVTFDEDLKTSLPVSSEQLPMTWKLNSNEMAEFSQTMTATPNLETTFVCDRKRNICRCIRRIRARHYRSFKTLTPSQKAAWKTLNNMLKTF</sequence>
<dbReference type="RefSeq" id="XP_044548396.1">
    <property type="nucleotide sequence ID" value="XM_044695031.1"/>
</dbReference>
<dbReference type="GeneID" id="68097752"/>
<dbReference type="AlphaFoldDB" id="A0AA88GQZ5"/>
<evidence type="ECO:0000313" key="2">
    <source>
        <dbReference type="EMBL" id="KAG2382717.1"/>
    </source>
</evidence>